<evidence type="ECO:0000313" key="5">
    <source>
        <dbReference type="EMBL" id="SEO02756.1"/>
    </source>
</evidence>
<sequence length="118" mass="13620">MIRLDRLRERRIENKLTHEELAEKLGISRQGYGNYESGKRDIDTDTLARICQILDTDSDYLLGLTDKPKWEPSLSFYGGPEGLTEDELEEAEAAVRRYREMKERAAREAEKKSNAGEI</sequence>
<proteinExistence type="predicted"/>
<dbReference type="GO" id="GO:0003677">
    <property type="term" value="F:DNA binding"/>
    <property type="evidence" value="ECO:0007669"/>
    <property type="project" value="UniProtKB-KW"/>
</dbReference>
<dbReference type="RefSeq" id="WP_036603382.1">
    <property type="nucleotide sequence ID" value="NZ_CP076607.1"/>
</dbReference>
<dbReference type="SUPFAM" id="SSF47413">
    <property type="entry name" value="lambda repressor-like DNA-binding domains"/>
    <property type="match status" value="1"/>
</dbReference>
<dbReference type="PANTHER" id="PTHR46558">
    <property type="entry name" value="TRACRIPTIONAL REGULATORY PROTEIN-RELATED-RELATED"/>
    <property type="match status" value="1"/>
</dbReference>
<reference evidence="4 7" key="2">
    <citation type="submission" date="2021-06" db="EMBL/GenBank/DDBJ databases">
        <title>Whole genome sequence of Paenibacillus sophorae DSM23020 for comparative genomics.</title>
        <authorList>
            <person name="Kim M.-J."/>
            <person name="Lee G."/>
            <person name="Shin J.-H."/>
        </authorList>
    </citation>
    <scope>NUCLEOTIDE SEQUENCE [LARGE SCALE GENOMIC DNA]</scope>
    <source>
        <strain evidence="4 7">DSM 23020</strain>
    </source>
</reference>
<dbReference type="STRING" id="1333845.SAMN04487895_104276"/>
<dbReference type="AlphaFoldDB" id="A0A1H8LD84"/>
<evidence type="ECO:0000313" key="4">
    <source>
        <dbReference type="EMBL" id="QWU17339.1"/>
    </source>
</evidence>
<evidence type="ECO:0000259" key="3">
    <source>
        <dbReference type="PROSITE" id="PS50943"/>
    </source>
</evidence>
<dbReference type="SMART" id="SM00530">
    <property type="entry name" value="HTH_XRE"/>
    <property type="match status" value="1"/>
</dbReference>
<name>A0A1H8LD84_9BACL</name>
<reference evidence="5 6" key="1">
    <citation type="submission" date="2016-10" db="EMBL/GenBank/DDBJ databases">
        <authorList>
            <person name="de Groot N.N."/>
        </authorList>
    </citation>
    <scope>NUCLEOTIDE SEQUENCE [LARGE SCALE GENOMIC DNA]</scope>
    <source>
        <strain evidence="5 6">CGMCC 1.10238</strain>
    </source>
</reference>
<dbReference type="EMBL" id="CP076607">
    <property type="protein sequence ID" value="QWU17339.1"/>
    <property type="molecule type" value="Genomic_DNA"/>
</dbReference>
<evidence type="ECO:0000256" key="2">
    <source>
        <dbReference type="SAM" id="Coils"/>
    </source>
</evidence>
<dbReference type="InterPro" id="IPR001387">
    <property type="entry name" value="Cro/C1-type_HTH"/>
</dbReference>
<dbReference type="EMBL" id="FODH01000004">
    <property type="protein sequence ID" value="SEO02756.1"/>
    <property type="molecule type" value="Genomic_DNA"/>
</dbReference>
<protein>
    <submittedName>
        <fullName evidence="5">DNA-binding transcriptional regulator, XRE-family HTH domain</fullName>
    </submittedName>
    <submittedName>
        <fullName evidence="4">Helix-turn-helix transcriptional regulator</fullName>
    </submittedName>
</protein>
<dbReference type="CDD" id="cd00093">
    <property type="entry name" value="HTH_XRE"/>
    <property type="match status" value="1"/>
</dbReference>
<evidence type="ECO:0000313" key="7">
    <source>
        <dbReference type="Proteomes" id="UP000683429"/>
    </source>
</evidence>
<accession>A0A1H8LD84</accession>
<dbReference type="PROSITE" id="PS50943">
    <property type="entry name" value="HTH_CROC1"/>
    <property type="match status" value="1"/>
</dbReference>
<dbReference type="Proteomes" id="UP000198809">
    <property type="component" value="Unassembled WGS sequence"/>
</dbReference>
<feature type="domain" description="HTH cro/C1-type" evidence="3">
    <location>
        <begin position="7"/>
        <end position="61"/>
    </location>
</feature>
<dbReference type="OrthoDB" id="8115576at2"/>
<gene>
    <name evidence="4" type="ORF">KP014_09405</name>
    <name evidence="5" type="ORF">SAMN04487895_104276</name>
</gene>
<feature type="coiled-coil region" evidence="2">
    <location>
        <begin position="84"/>
        <end position="115"/>
    </location>
</feature>
<evidence type="ECO:0000256" key="1">
    <source>
        <dbReference type="ARBA" id="ARBA00023125"/>
    </source>
</evidence>
<dbReference type="Pfam" id="PF01381">
    <property type="entry name" value="HTH_3"/>
    <property type="match status" value="1"/>
</dbReference>
<keyword evidence="1 5" id="KW-0238">DNA-binding</keyword>
<evidence type="ECO:0000313" key="6">
    <source>
        <dbReference type="Proteomes" id="UP000198809"/>
    </source>
</evidence>
<dbReference type="Gene3D" id="1.10.260.40">
    <property type="entry name" value="lambda repressor-like DNA-binding domains"/>
    <property type="match status" value="1"/>
</dbReference>
<keyword evidence="7" id="KW-1185">Reference proteome</keyword>
<dbReference type="Proteomes" id="UP000683429">
    <property type="component" value="Chromosome"/>
</dbReference>
<keyword evidence="2" id="KW-0175">Coiled coil</keyword>
<organism evidence="5 6">
    <name type="scientific">Paenibacillus sophorae</name>
    <dbReference type="NCBI Taxonomy" id="1333845"/>
    <lineage>
        <taxon>Bacteria</taxon>
        <taxon>Bacillati</taxon>
        <taxon>Bacillota</taxon>
        <taxon>Bacilli</taxon>
        <taxon>Bacillales</taxon>
        <taxon>Paenibacillaceae</taxon>
        <taxon>Paenibacillus</taxon>
    </lineage>
</organism>
<dbReference type="InterPro" id="IPR010982">
    <property type="entry name" value="Lambda_DNA-bd_dom_sf"/>
</dbReference>
<dbReference type="PANTHER" id="PTHR46558:SF11">
    <property type="entry name" value="HTH-TYPE TRANSCRIPTIONAL REGULATOR XRE"/>
    <property type="match status" value="1"/>
</dbReference>